<evidence type="ECO:0000256" key="6">
    <source>
        <dbReference type="ARBA" id="ARBA00023136"/>
    </source>
</evidence>
<feature type="transmembrane region" description="Helical" evidence="7">
    <location>
        <begin position="30"/>
        <end position="50"/>
    </location>
</feature>
<dbReference type="GO" id="GO:0016887">
    <property type="term" value="F:ATP hydrolysis activity"/>
    <property type="evidence" value="ECO:0007669"/>
    <property type="project" value="InterPro"/>
</dbReference>
<evidence type="ECO:0000256" key="1">
    <source>
        <dbReference type="ARBA" id="ARBA00004651"/>
    </source>
</evidence>
<dbReference type="GO" id="GO:0005886">
    <property type="term" value="C:plasma membrane"/>
    <property type="evidence" value="ECO:0007669"/>
    <property type="project" value="UniProtKB-SubCell"/>
</dbReference>
<keyword evidence="3" id="KW-0547">Nucleotide-binding</keyword>
<evidence type="ECO:0000259" key="8">
    <source>
        <dbReference type="PROSITE" id="PS50893"/>
    </source>
</evidence>
<feature type="transmembrane region" description="Helical" evidence="7">
    <location>
        <begin position="252"/>
        <end position="276"/>
    </location>
</feature>
<evidence type="ECO:0000256" key="5">
    <source>
        <dbReference type="ARBA" id="ARBA00022989"/>
    </source>
</evidence>
<dbReference type="InterPro" id="IPR027417">
    <property type="entry name" value="P-loop_NTPase"/>
</dbReference>
<reference evidence="10 11" key="1">
    <citation type="submission" date="2020-08" db="EMBL/GenBank/DDBJ databases">
        <title>Genomic Encyclopedia of Type Strains, Phase IV (KMG-IV): sequencing the most valuable type-strain genomes for metagenomic binning, comparative biology and taxonomic classification.</title>
        <authorList>
            <person name="Goeker M."/>
        </authorList>
    </citation>
    <scope>NUCLEOTIDE SEQUENCE [LARGE SCALE GENOMIC DNA]</scope>
    <source>
        <strain evidence="10 11">DSM 102189</strain>
    </source>
</reference>
<keyword evidence="11" id="KW-1185">Reference proteome</keyword>
<protein>
    <submittedName>
        <fullName evidence="10">ATP-binding cassette subfamily C protein CydC</fullName>
    </submittedName>
</protein>
<dbReference type="Gene3D" id="1.20.1560.10">
    <property type="entry name" value="ABC transporter type 1, transmembrane domain"/>
    <property type="match status" value="1"/>
</dbReference>
<sequence>MTALTPRPADAMQQVLDAAAHTPALRRAGLVAAAAALAGVALLGVAGWFLTGAALAGLLGSVAAFNYLLPSATIRLAAVVRTGGRYFERLWSHEAALGALATVRVQLFGQLASRDPRATRDLMLGDGVARLTQDVDALEDAIIRSPARPAAIAGGVLAVLLALLAGPAPALLLATGLLALPRLAGRVATRMVDGPAAEAQARASALKALVTDQLAAGAEIAVYGLADPVSSAVIAEAAAMDAARARMVRGEAWLAGVLVAAGPVLAALVAAAAALGGASAPLAALAALAAAGGAEVQGAFIRARGKDAALAAARDRLTGLGADTVLPAPAPVGEALTIAGHQLLPGGRLALTGASGSGKTRILESLAGWRADAPQSLQLGGVPVAEIAFATLGARFACAPQSPVLIAGSVADNLRLAAPGLDDAALWDALETACLADDVRALTGGLDHWLGEGAGQFSGGQRKRLSLARALLARRPWLLLDEPTEGLDATSEAELVRRLGMWLDATGTGLILTSHRPAPLALTGQRIHL</sequence>
<dbReference type="InterPro" id="IPR003439">
    <property type="entry name" value="ABC_transporter-like_ATP-bd"/>
</dbReference>
<organism evidence="10 11">
    <name type="scientific">Polymorphobacter multimanifer</name>
    <dbReference type="NCBI Taxonomy" id="1070431"/>
    <lineage>
        <taxon>Bacteria</taxon>
        <taxon>Pseudomonadati</taxon>
        <taxon>Pseudomonadota</taxon>
        <taxon>Alphaproteobacteria</taxon>
        <taxon>Sphingomonadales</taxon>
        <taxon>Sphingosinicellaceae</taxon>
        <taxon>Polymorphobacter</taxon>
    </lineage>
</organism>
<dbReference type="GO" id="GO:0140359">
    <property type="term" value="F:ABC-type transporter activity"/>
    <property type="evidence" value="ECO:0007669"/>
    <property type="project" value="InterPro"/>
</dbReference>
<keyword evidence="2 7" id="KW-0812">Transmembrane</keyword>
<evidence type="ECO:0000256" key="4">
    <source>
        <dbReference type="ARBA" id="ARBA00022840"/>
    </source>
</evidence>
<dbReference type="InterPro" id="IPR039421">
    <property type="entry name" value="Type_1_exporter"/>
</dbReference>
<feature type="domain" description="ABC transmembrane type-1" evidence="9">
    <location>
        <begin position="31"/>
        <end position="292"/>
    </location>
</feature>
<feature type="transmembrane region" description="Helical" evidence="7">
    <location>
        <begin position="56"/>
        <end position="78"/>
    </location>
</feature>
<dbReference type="SMART" id="SM00382">
    <property type="entry name" value="AAA"/>
    <property type="match status" value="1"/>
</dbReference>
<proteinExistence type="predicted"/>
<evidence type="ECO:0000313" key="11">
    <source>
        <dbReference type="Proteomes" id="UP000538147"/>
    </source>
</evidence>
<dbReference type="GO" id="GO:0005524">
    <property type="term" value="F:ATP binding"/>
    <property type="evidence" value="ECO:0007669"/>
    <property type="project" value="UniProtKB-KW"/>
</dbReference>
<dbReference type="InterPro" id="IPR017871">
    <property type="entry name" value="ABC_transporter-like_CS"/>
</dbReference>
<dbReference type="Pfam" id="PF00005">
    <property type="entry name" value="ABC_tran"/>
    <property type="match status" value="1"/>
</dbReference>
<evidence type="ECO:0000313" key="10">
    <source>
        <dbReference type="EMBL" id="MBB6228693.1"/>
    </source>
</evidence>
<name>A0A841LCH4_9SPHN</name>
<dbReference type="PROSITE" id="PS00211">
    <property type="entry name" value="ABC_TRANSPORTER_1"/>
    <property type="match status" value="1"/>
</dbReference>
<dbReference type="SUPFAM" id="SSF52540">
    <property type="entry name" value="P-loop containing nucleoside triphosphate hydrolases"/>
    <property type="match status" value="1"/>
</dbReference>
<evidence type="ECO:0000259" key="9">
    <source>
        <dbReference type="PROSITE" id="PS50929"/>
    </source>
</evidence>
<dbReference type="PANTHER" id="PTHR24221">
    <property type="entry name" value="ATP-BINDING CASSETTE SUB-FAMILY B"/>
    <property type="match status" value="1"/>
</dbReference>
<evidence type="ECO:0000256" key="7">
    <source>
        <dbReference type="SAM" id="Phobius"/>
    </source>
</evidence>
<keyword evidence="5 7" id="KW-1133">Transmembrane helix</keyword>
<dbReference type="PANTHER" id="PTHR24221:SF654">
    <property type="entry name" value="ATP-BINDING CASSETTE SUB-FAMILY B MEMBER 6"/>
    <property type="match status" value="1"/>
</dbReference>
<dbReference type="AlphaFoldDB" id="A0A841LCH4"/>
<dbReference type="EMBL" id="JACIIV010000022">
    <property type="protein sequence ID" value="MBB6228693.1"/>
    <property type="molecule type" value="Genomic_DNA"/>
</dbReference>
<accession>A0A841LCH4</accession>
<keyword evidence="4 10" id="KW-0067">ATP-binding</keyword>
<dbReference type="PROSITE" id="PS50893">
    <property type="entry name" value="ABC_TRANSPORTER_2"/>
    <property type="match status" value="1"/>
</dbReference>
<comment type="subcellular location">
    <subcellularLocation>
        <location evidence="1">Cell membrane</location>
        <topology evidence="1">Multi-pass membrane protein</topology>
    </subcellularLocation>
</comment>
<dbReference type="Gene3D" id="3.40.50.300">
    <property type="entry name" value="P-loop containing nucleotide triphosphate hydrolases"/>
    <property type="match status" value="1"/>
</dbReference>
<dbReference type="InterPro" id="IPR011527">
    <property type="entry name" value="ABC1_TM_dom"/>
</dbReference>
<feature type="transmembrane region" description="Helical" evidence="7">
    <location>
        <begin position="152"/>
        <end position="180"/>
    </location>
</feature>
<evidence type="ECO:0000256" key="2">
    <source>
        <dbReference type="ARBA" id="ARBA00022692"/>
    </source>
</evidence>
<comment type="caution">
    <text evidence="10">The sequence shown here is derived from an EMBL/GenBank/DDBJ whole genome shotgun (WGS) entry which is preliminary data.</text>
</comment>
<evidence type="ECO:0000256" key="3">
    <source>
        <dbReference type="ARBA" id="ARBA00022741"/>
    </source>
</evidence>
<feature type="domain" description="ABC transporter" evidence="8">
    <location>
        <begin position="320"/>
        <end position="529"/>
    </location>
</feature>
<gene>
    <name evidence="10" type="ORF">FHS79_002883</name>
</gene>
<dbReference type="RefSeq" id="WP_243452904.1">
    <property type="nucleotide sequence ID" value="NZ_JACIIV010000022.1"/>
</dbReference>
<dbReference type="Proteomes" id="UP000538147">
    <property type="component" value="Unassembled WGS sequence"/>
</dbReference>
<dbReference type="PROSITE" id="PS50929">
    <property type="entry name" value="ABC_TM1F"/>
    <property type="match status" value="1"/>
</dbReference>
<dbReference type="SUPFAM" id="SSF90123">
    <property type="entry name" value="ABC transporter transmembrane region"/>
    <property type="match status" value="1"/>
</dbReference>
<dbReference type="InterPro" id="IPR036640">
    <property type="entry name" value="ABC1_TM_sf"/>
</dbReference>
<keyword evidence="6 7" id="KW-0472">Membrane</keyword>
<dbReference type="InterPro" id="IPR003593">
    <property type="entry name" value="AAA+_ATPase"/>
</dbReference>